<evidence type="ECO:0000313" key="10">
    <source>
        <dbReference type="EMBL" id="CAL4069387.1"/>
    </source>
</evidence>
<dbReference type="InterPro" id="IPR005225">
    <property type="entry name" value="Small_GTP-bd"/>
</dbReference>
<dbReference type="NCBIfam" id="TIGR00484">
    <property type="entry name" value="EF-G"/>
    <property type="match status" value="1"/>
</dbReference>
<dbReference type="Gene3D" id="3.30.70.240">
    <property type="match status" value="1"/>
</dbReference>
<dbReference type="Proteomes" id="UP001497623">
    <property type="component" value="Unassembled WGS sequence"/>
</dbReference>
<dbReference type="Gene3D" id="2.40.30.10">
    <property type="entry name" value="Translation factors"/>
    <property type="match status" value="1"/>
</dbReference>
<dbReference type="FunFam" id="3.40.50.300:FF:000539">
    <property type="entry name" value="Elongation factor G, mitochondrial"/>
    <property type="match status" value="1"/>
</dbReference>
<reference evidence="10 11" key="1">
    <citation type="submission" date="2024-05" db="EMBL/GenBank/DDBJ databases">
        <authorList>
            <person name="Wallberg A."/>
        </authorList>
    </citation>
    <scope>NUCLEOTIDE SEQUENCE [LARGE SCALE GENOMIC DNA]</scope>
</reference>
<dbReference type="InterPro" id="IPR009022">
    <property type="entry name" value="EFG_III"/>
</dbReference>
<dbReference type="Pfam" id="PF00679">
    <property type="entry name" value="EFG_C"/>
    <property type="match status" value="1"/>
</dbReference>
<dbReference type="AlphaFoldDB" id="A0AAV2Q4J5"/>
<dbReference type="Pfam" id="PF14492">
    <property type="entry name" value="EFG_III"/>
    <property type="match status" value="1"/>
</dbReference>
<dbReference type="NCBIfam" id="TIGR00231">
    <property type="entry name" value="small_GTP"/>
    <property type="match status" value="1"/>
</dbReference>
<name>A0AAV2Q4J5_MEGNR</name>
<dbReference type="SMART" id="SM00838">
    <property type="entry name" value="EFG_C"/>
    <property type="match status" value="1"/>
</dbReference>
<dbReference type="PANTHER" id="PTHR43636:SF2">
    <property type="entry name" value="ELONGATION FACTOR G, MITOCHONDRIAL"/>
    <property type="match status" value="1"/>
</dbReference>
<dbReference type="CDD" id="cd04097">
    <property type="entry name" value="mtEFG1_C"/>
    <property type="match status" value="1"/>
</dbReference>
<dbReference type="SUPFAM" id="SSF54980">
    <property type="entry name" value="EF-G C-terminal domain-like"/>
    <property type="match status" value="2"/>
</dbReference>
<dbReference type="CDD" id="cd04091">
    <property type="entry name" value="mtEFG1_II_like"/>
    <property type="match status" value="1"/>
</dbReference>
<organism evidence="10 11">
    <name type="scientific">Meganyctiphanes norvegica</name>
    <name type="common">Northern krill</name>
    <name type="synonym">Thysanopoda norvegica</name>
    <dbReference type="NCBI Taxonomy" id="48144"/>
    <lineage>
        <taxon>Eukaryota</taxon>
        <taxon>Metazoa</taxon>
        <taxon>Ecdysozoa</taxon>
        <taxon>Arthropoda</taxon>
        <taxon>Crustacea</taxon>
        <taxon>Multicrustacea</taxon>
        <taxon>Malacostraca</taxon>
        <taxon>Eumalacostraca</taxon>
        <taxon>Eucarida</taxon>
        <taxon>Euphausiacea</taxon>
        <taxon>Euphausiidae</taxon>
        <taxon>Meganyctiphanes</taxon>
    </lineage>
</organism>
<accession>A0AAV2Q4J5</accession>
<dbReference type="Gene3D" id="3.40.50.300">
    <property type="entry name" value="P-loop containing nucleotide triphosphate hydrolases"/>
    <property type="match status" value="1"/>
</dbReference>
<dbReference type="InterPro" id="IPR031157">
    <property type="entry name" value="G_TR_CS"/>
</dbReference>
<dbReference type="HAMAP" id="MF_00054_B">
    <property type="entry name" value="EF_G_EF_2_B"/>
    <property type="match status" value="1"/>
</dbReference>
<comment type="caution">
    <text evidence="10">The sequence shown here is derived from an EMBL/GenBank/DDBJ whole genome shotgun (WGS) entry which is preliminary data.</text>
</comment>
<dbReference type="GO" id="GO:0070125">
    <property type="term" value="P:mitochondrial translational elongation"/>
    <property type="evidence" value="ECO:0007669"/>
    <property type="project" value="TreeGrafter"/>
</dbReference>
<dbReference type="InterPro" id="IPR004540">
    <property type="entry name" value="Transl_elong_EFG/EF2"/>
</dbReference>
<dbReference type="SMART" id="SM00889">
    <property type="entry name" value="EFG_IV"/>
    <property type="match status" value="1"/>
</dbReference>
<evidence type="ECO:0000256" key="8">
    <source>
        <dbReference type="ARBA" id="ARBA00083327"/>
    </source>
</evidence>
<dbReference type="PROSITE" id="PS00301">
    <property type="entry name" value="G_TR_1"/>
    <property type="match status" value="1"/>
</dbReference>
<dbReference type="SUPFAM" id="SSF52540">
    <property type="entry name" value="P-loop containing nucleoside triphosphate hydrolases"/>
    <property type="match status" value="1"/>
</dbReference>
<feature type="domain" description="Tr-type G" evidence="9">
    <location>
        <begin position="42"/>
        <end position="320"/>
    </location>
</feature>
<dbReference type="PANTHER" id="PTHR43636">
    <property type="entry name" value="ELONGATION FACTOR G, MITOCHONDRIAL"/>
    <property type="match status" value="1"/>
</dbReference>
<comment type="subcellular location">
    <subcellularLocation>
        <location evidence="1">Mitochondrion</location>
    </subcellularLocation>
</comment>
<feature type="non-terminal residue" evidence="10">
    <location>
        <position position="747"/>
    </location>
</feature>
<dbReference type="FunFam" id="3.30.70.870:FF:000001">
    <property type="entry name" value="Elongation factor G"/>
    <property type="match status" value="1"/>
</dbReference>
<dbReference type="Pfam" id="PF03764">
    <property type="entry name" value="EFG_IV"/>
    <property type="match status" value="1"/>
</dbReference>
<comment type="similarity">
    <text evidence="2">Belongs to the TRAFAC class translation factor GTPase superfamily. Classic translation factor GTPase family. EF-G/EF-2 subfamily.</text>
</comment>
<keyword evidence="7" id="KW-0342">GTP-binding</keyword>
<dbReference type="FunFam" id="2.40.30.10:FF:000022">
    <property type="entry name" value="Elongation factor G, mitochondrial"/>
    <property type="match status" value="1"/>
</dbReference>
<dbReference type="InterPro" id="IPR000795">
    <property type="entry name" value="T_Tr_GTP-bd_dom"/>
</dbReference>
<dbReference type="InterPro" id="IPR035649">
    <property type="entry name" value="EFG_V"/>
</dbReference>
<evidence type="ECO:0000256" key="5">
    <source>
        <dbReference type="ARBA" id="ARBA00022917"/>
    </source>
</evidence>
<evidence type="ECO:0000256" key="1">
    <source>
        <dbReference type="ARBA" id="ARBA00004173"/>
    </source>
</evidence>
<dbReference type="Pfam" id="PF03144">
    <property type="entry name" value="GTP_EFTU_D2"/>
    <property type="match status" value="1"/>
</dbReference>
<proteinExistence type="inferred from homology"/>
<dbReference type="InterPro" id="IPR027417">
    <property type="entry name" value="P-loop_NTPase"/>
</dbReference>
<dbReference type="Pfam" id="PF00009">
    <property type="entry name" value="GTP_EFTU"/>
    <property type="match status" value="1"/>
</dbReference>
<keyword evidence="4" id="KW-0251">Elongation factor</keyword>
<dbReference type="InterPro" id="IPR000640">
    <property type="entry name" value="EFG_V-like"/>
</dbReference>
<protein>
    <recommendedName>
        <fullName evidence="8">Protein iconoclast</fullName>
    </recommendedName>
</protein>
<dbReference type="CDD" id="cd01886">
    <property type="entry name" value="EF-G"/>
    <property type="match status" value="1"/>
</dbReference>
<dbReference type="InterPro" id="IPR041095">
    <property type="entry name" value="EFG_II"/>
</dbReference>
<dbReference type="SUPFAM" id="SSF54211">
    <property type="entry name" value="Ribosomal protein S5 domain 2-like"/>
    <property type="match status" value="1"/>
</dbReference>
<dbReference type="InterPro" id="IPR014721">
    <property type="entry name" value="Ribsml_uS5_D2-typ_fold_subgr"/>
</dbReference>
<dbReference type="GO" id="GO:0003746">
    <property type="term" value="F:translation elongation factor activity"/>
    <property type="evidence" value="ECO:0007669"/>
    <property type="project" value="UniProtKB-KW"/>
</dbReference>
<dbReference type="CDD" id="cd16262">
    <property type="entry name" value="EFG_III"/>
    <property type="match status" value="1"/>
</dbReference>
<dbReference type="Gene3D" id="3.30.230.10">
    <property type="match status" value="1"/>
</dbReference>
<evidence type="ECO:0000256" key="3">
    <source>
        <dbReference type="ARBA" id="ARBA00022741"/>
    </source>
</evidence>
<evidence type="ECO:0000259" key="9">
    <source>
        <dbReference type="PROSITE" id="PS51722"/>
    </source>
</evidence>
<evidence type="ECO:0000256" key="4">
    <source>
        <dbReference type="ARBA" id="ARBA00022768"/>
    </source>
</evidence>
<evidence type="ECO:0000256" key="7">
    <source>
        <dbReference type="ARBA" id="ARBA00023134"/>
    </source>
</evidence>
<dbReference type="FunFam" id="3.30.70.240:FF:000001">
    <property type="entry name" value="Elongation factor G"/>
    <property type="match status" value="1"/>
</dbReference>
<dbReference type="GO" id="GO:0003924">
    <property type="term" value="F:GTPase activity"/>
    <property type="evidence" value="ECO:0007669"/>
    <property type="project" value="InterPro"/>
</dbReference>
<dbReference type="CDD" id="cd01434">
    <property type="entry name" value="EFG_mtEFG1_IV"/>
    <property type="match status" value="1"/>
</dbReference>
<dbReference type="PRINTS" id="PR00315">
    <property type="entry name" value="ELONGATNFCT"/>
</dbReference>
<dbReference type="PROSITE" id="PS51722">
    <property type="entry name" value="G_TR_2"/>
    <property type="match status" value="1"/>
</dbReference>
<evidence type="ECO:0000313" key="11">
    <source>
        <dbReference type="Proteomes" id="UP001497623"/>
    </source>
</evidence>
<dbReference type="InterPro" id="IPR020568">
    <property type="entry name" value="Ribosomal_Su5_D2-typ_SF"/>
</dbReference>
<keyword evidence="3" id="KW-0547">Nucleotide-binding</keyword>
<dbReference type="GO" id="GO:0005739">
    <property type="term" value="C:mitochondrion"/>
    <property type="evidence" value="ECO:0007669"/>
    <property type="project" value="UniProtKB-SubCell"/>
</dbReference>
<evidence type="ECO:0000256" key="6">
    <source>
        <dbReference type="ARBA" id="ARBA00023128"/>
    </source>
</evidence>
<dbReference type="InterPro" id="IPR005517">
    <property type="entry name" value="Transl_elong_EFG/EF2_IV"/>
</dbReference>
<keyword evidence="6" id="KW-0496">Mitochondrion</keyword>
<dbReference type="SUPFAM" id="SSF50447">
    <property type="entry name" value="Translation proteins"/>
    <property type="match status" value="1"/>
</dbReference>
<dbReference type="InterPro" id="IPR004161">
    <property type="entry name" value="EFTu-like_2"/>
</dbReference>
<dbReference type="FunFam" id="3.30.230.10:FF:000003">
    <property type="entry name" value="Elongation factor G"/>
    <property type="match status" value="1"/>
</dbReference>
<dbReference type="InterPro" id="IPR047872">
    <property type="entry name" value="EFG_IV"/>
</dbReference>
<gene>
    <name evidence="10" type="ORF">MNOR_LOCUS7808</name>
</gene>
<dbReference type="EMBL" id="CAXKWB010003510">
    <property type="protein sequence ID" value="CAL4069387.1"/>
    <property type="molecule type" value="Genomic_DNA"/>
</dbReference>
<dbReference type="GO" id="GO:0005525">
    <property type="term" value="F:GTP binding"/>
    <property type="evidence" value="ECO:0007669"/>
    <property type="project" value="UniProtKB-KW"/>
</dbReference>
<sequence length="747" mass="83746">MSTALLALLTSLSMRYMKIVLRRALPAFFSTTSCQHSDQPLEKIRNIGISAHIDSGKTTLTERILFYTGRIQEMHEVRGRDGVGAVMDSMELERQRGITIQSAATYTMWKDNNINIIDTPGHVDFTVEVERALRVLDGAILVLCAVGGVQSQTLTVNRQMKRYSVPCLAFINKLDRMGANPQRVLNQMRSKLNHNAAFVQLPIGLESNTTGIIDLVTERALYFEGQFGEDIREDEIPADMRAEADERRCELIEHVSNADDIIGEMFLEEKTPNVKELTEGIRRSCLQRAFTPVFVGTALKNKGVQTLLDAIITYLPHPGEVKNYALIPKGDDEEEKVLLHSARNNSNPWIGLAFKLEAGRFGQLTYVRVYQGALKKGELIYNTRTGKKVKVSRLVQLHSNNMEDVSEVYQGDICAIFGIDCASGDTFTNDPKLEISMETMYVPDPVISMSIKPKSTKDLDSFSKAVNRFTKEDPTYRVSWDPDNKETIASGMGELHLEIYAQRMEREYSTAVEMGKPKVAFRETLLSPVEFDYTHKKQSGGSGQYGRIEGVIEPLIDEDNVKVEFRDETMGTNVPKQFIPGVERGFRKFCEKGMLTGNKVSGVQLRLQDGNSHMVDSSELSFFMAAQGAMKDAFADGAWGVLEPIMSVEITAPEEFQGNIISHMNKRHGIITGSDANEGWFTLYCEVPLNDMFGYSTELRSSTQGKGEFSMEYSNYAPARAEVMEKMIDEHQNPGGVEEPQKKKGRR</sequence>
<evidence type="ECO:0000256" key="2">
    <source>
        <dbReference type="ARBA" id="ARBA00005870"/>
    </source>
</evidence>
<dbReference type="InterPro" id="IPR035647">
    <property type="entry name" value="EFG_III/V"/>
</dbReference>
<dbReference type="Gene3D" id="3.30.70.870">
    <property type="entry name" value="Elongation Factor G (Translational Gtpase), domain 3"/>
    <property type="match status" value="1"/>
</dbReference>
<dbReference type="NCBIfam" id="NF009381">
    <property type="entry name" value="PRK12740.1-5"/>
    <property type="match status" value="1"/>
</dbReference>
<keyword evidence="5" id="KW-0648">Protein biosynthesis</keyword>
<keyword evidence="11" id="KW-1185">Reference proteome</keyword>
<dbReference type="InterPro" id="IPR009000">
    <property type="entry name" value="Transl_B-barrel_sf"/>
</dbReference>